<feature type="region of interest" description="Disordered" evidence="2">
    <location>
        <begin position="661"/>
        <end position="681"/>
    </location>
</feature>
<accession>A0A3N4UPW6</accession>
<feature type="region of interest" description="Disordered" evidence="2">
    <location>
        <begin position="347"/>
        <end position="396"/>
    </location>
</feature>
<feature type="chain" id="PRO_5018096975" description="Tetratricopeptide repeat protein" evidence="3">
    <location>
        <begin position="26"/>
        <end position="704"/>
    </location>
</feature>
<evidence type="ECO:0000313" key="5">
    <source>
        <dbReference type="Proteomes" id="UP000272193"/>
    </source>
</evidence>
<feature type="signal peptide" evidence="3">
    <location>
        <begin position="1"/>
        <end position="25"/>
    </location>
</feature>
<comment type="caution">
    <text evidence="4">The sequence shown here is derived from an EMBL/GenBank/DDBJ whole genome shotgun (WGS) entry which is preliminary data.</text>
</comment>
<sequence>MKPFVVLGRFASVVSLFAVVGSAQALQISTPNSVVWLGRPFEIDVSLLADAPNEVAADCISVELFDGTNRIGPSRIRVAASDLGDGRKWRLSIRSSQAIEEPFVRLIVRLNCRQNLTREFVLLSEPFIERPSASIQRLAAPAEKAEGVGVAPVPDRAKLPQRAVPIDSSPVVPTQQKKSLAPRSGEGSRSPVRPPSAKERATPKAGAASSSHQPRLKLQMLELPAADGEPRLRAASDLLTVPDEPGGERRKQARALWQTLNMTLEEIELQGARVQQLTAQSERLQRELSQARAEAATWKQRAERAERSAEREPWLLAALGALGLVGAAFAGLWWRRREEASRALWWMPEEPTTSDSTREQEARSTGIAPGVETEREEAGQNGAQERRNAEKPAPAAAVLAEAQGKVQPIPPTPAGHAPDGPLAQARELAPSVADASELVRAVKVDELLDVEEEAEFFISLGQYDQAIAALHRHMAENPAASALVYLDLLGLYHRTGRKDAYEALRAKFNATFNAEAPAFDDYAEGGNGLEAYPRTLSRIQSLWPSPKVIGVIEESLFRPHTDDARRFDLEAYKDLLFLYAIAKELAKSGRAESPSSPDRAPMVESQADFQPTRIQPLAAEPAVDPVSSAPGDVPIIPASAHLGLDIDLAALDLDPPTLASQAAAQPGALAEPDSTVDSQAAKADAALDFELFLSENASKPGQNA</sequence>
<keyword evidence="5" id="KW-1185">Reference proteome</keyword>
<dbReference type="OrthoDB" id="9180424at2"/>
<evidence type="ECO:0000256" key="1">
    <source>
        <dbReference type="SAM" id="Coils"/>
    </source>
</evidence>
<feature type="region of interest" description="Disordered" evidence="2">
    <location>
        <begin position="589"/>
        <end position="609"/>
    </location>
</feature>
<name>A0A3N4UPW6_9BURK</name>
<feature type="compositionally biased region" description="Basic and acidic residues" evidence="2">
    <location>
        <begin position="372"/>
        <end position="390"/>
    </location>
</feature>
<evidence type="ECO:0008006" key="6">
    <source>
        <dbReference type="Google" id="ProtNLM"/>
    </source>
</evidence>
<feature type="coiled-coil region" evidence="1">
    <location>
        <begin position="267"/>
        <end position="308"/>
    </location>
</feature>
<dbReference type="EMBL" id="RKQL01000002">
    <property type="protein sequence ID" value="RPE70665.1"/>
    <property type="molecule type" value="Genomic_DNA"/>
</dbReference>
<keyword evidence="1" id="KW-0175">Coiled coil</keyword>
<protein>
    <recommendedName>
        <fullName evidence="6">Tetratricopeptide repeat protein</fullName>
    </recommendedName>
</protein>
<feature type="compositionally biased region" description="Low complexity" evidence="2">
    <location>
        <begin position="661"/>
        <end position="670"/>
    </location>
</feature>
<evidence type="ECO:0000256" key="3">
    <source>
        <dbReference type="SAM" id="SignalP"/>
    </source>
</evidence>
<feature type="region of interest" description="Disordered" evidence="2">
    <location>
        <begin position="144"/>
        <end position="216"/>
    </location>
</feature>
<keyword evidence="3" id="KW-0732">Signal</keyword>
<dbReference type="AlphaFoldDB" id="A0A3N4UPW6"/>
<gene>
    <name evidence="4" type="ORF">EDC62_1151</name>
</gene>
<dbReference type="Proteomes" id="UP000272193">
    <property type="component" value="Unassembled WGS sequence"/>
</dbReference>
<evidence type="ECO:0000256" key="2">
    <source>
        <dbReference type="SAM" id="MobiDB-lite"/>
    </source>
</evidence>
<proteinExistence type="predicted"/>
<dbReference type="RefSeq" id="WP_124221476.1">
    <property type="nucleotide sequence ID" value="NZ_RKQL01000002.1"/>
</dbReference>
<reference evidence="4 5" key="1">
    <citation type="submission" date="2018-11" db="EMBL/GenBank/DDBJ databases">
        <title>Genomic Encyclopedia of Type Strains, Phase IV (KMG-IV): sequencing the most valuable type-strain genomes for metagenomic binning, comparative biology and taxonomic classification.</title>
        <authorList>
            <person name="Goeker M."/>
        </authorList>
    </citation>
    <scope>NUCLEOTIDE SEQUENCE [LARGE SCALE GENOMIC DNA]</scope>
    <source>
        <strain evidence="4 5">DSM 101684</strain>
    </source>
</reference>
<evidence type="ECO:0000313" key="4">
    <source>
        <dbReference type="EMBL" id="RPE70665.1"/>
    </source>
</evidence>
<organism evidence="4 5">
    <name type="scientific">Tibeticola sediminis</name>
    <dbReference type="NCBI Taxonomy" id="1917811"/>
    <lineage>
        <taxon>Bacteria</taxon>
        <taxon>Pseudomonadati</taxon>
        <taxon>Pseudomonadota</taxon>
        <taxon>Betaproteobacteria</taxon>
        <taxon>Burkholderiales</taxon>
        <taxon>Comamonadaceae</taxon>
        <taxon>Tibeticola</taxon>
    </lineage>
</organism>